<dbReference type="AlphaFoldDB" id="A0A914ZYA8"/>
<comment type="similarity">
    <text evidence="2">Belongs to the CND3 (condensin subunit 3) family.</text>
</comment>
<comment type="subcellular location">
    <subcellularLocation>
        <location evidence="1">Chromosome</location>
    </subcellularLocation>
</comment>
<evidence type="ECO:0000256" key="8">
    <source>
        <dbReference type="SAM" id="MobiDB-lite"/>
    </source>
</evidence>
<dbReference type="InterPro" id="IPR027165">
    <property type="entry name" value="CND3"/>
</dbReference>
<evidence type="ECO:0000256" key="5">
    <source>
        <dbReference type="ARBA" id="ARBA00022776"/>
    </source>
</evidence>
<keyword evidence="10" id="KW-1185">Reference proteome</keyword>
<dbReference type="GO" id="GO:0000793">
    <property type="term" value="C:condensed chromosome"/>
    <property type="evidence" value="ECO:0007669"/>
    <property type="project" value="TreeGrafter"/>
</dbReference>
<feature type="domain" description="Nuclear condensin complex subunit 3 C-terminal" evidence="9">
    <location>
        <begin position="596"/>
        <end position="827"/>
    </location>
</feature>
<protein>
    <submittedName>
        <fullName evidence="11">Nuclear condensin complex subunit 3 C-terminal domain-containing protein</fullName>
    </submittedName>
</protein>
<organism evidence="10 11">
    <name type="scientific">Parascaris univalens</name>
    <name type="common">Nematode worm</name>
    <dbReference type="NCBI Taxonomy" id="6257"/>
    <lineage>
        <taxon>Eukaryota</taxon>
        <taxon>Metazoa</taxon>
        <taxon>Ecdysozoa</taxon>
        <taxon>Nematoda</taxon>
        <taxon>Chromadorea</taxon>
        <taxon>Rhabditida</taxon>
        <taxon>Spirurina</taxon>
        <taxon>Ascaridomorpha</taxon>
        <taxon>Ascaridoidea</taxon>
        <taxon>Ascarididae</taxon>
        <taxon>Parascaris</taxon>
    </lineage>
</organism>
<keyword evidence="3" id="KW-0158">Chromosome</keyword>
<feature type="region of interest" description="Disordered" evidence="8">
    <location>
        <begin position="1006"/>
        <end position="1038"/>
    </location>
</feature>
<dbReference type="WBParaSite" id="PgE037_g001_t03">
    <property type="protein sequence ID" value="PgE037_g001_t03"/>
    <property type="gene ID" value="PgE037_g001"/>
</dbReference>
<evidence type="ECO:0000313" key="11">
    <source>
        <dbReference type="WBParaSite" id="PgE037_g001_t03"/>
    </source>
</evidence>
<dbReference type="InterPro" id="IPR025977">
    <property type="entry name" value="Cnd3_C"/>
</dbReference>
<dbReference type="GO" id="GO:0005737">
    <property type="term" value="C:cytoplasm"/>
    <property type="evidence" value="ECO:0007669"/>
    <property type="project" value="TreeGrafter"/>
</dbReference>
<evidence type="ECO:0000256" key="4">
    <source>
        <dbReference type="ARBA" id="ARBA00022618"/>
    </source>
</evidence>
<evidence type="ECO:0000313" key="10">
    <source>
        <dbReference type="Proteomes" id="UP000887569"/>
    </source>
</evidence>
<evidence type="ECO:0000256" key="2">
    <source>
        <dbReference type="ARBA" id="ARBA00006533"/>
    </source>
</evidence>
<evidence type="ECO:0000256" key="7">
    <source>
        <dbReference type="ARBA" id="ARBA00023306"/>
    </source>
</evidence>
<dbReference type="Proteomes" id="UP000887569">
    <property type="component" value="Unplaced"/>
</dbReference>
<dbReference type="PANTHER" id="PTHR14418:SF5">
    <property type="entry name" value="CONDENSIN COMPLEX SUBUNIT 3"/>
    <property type="match status" value="1"/>
</dbReference>
<feature type="compositionally biased region" description="Polar residues" evidence="8">
    <location>
        <begin position="1011"/>
        <end position="1021"/>
    </location>
</feature>
<name>A0A914ZYA8_PARUN</name>
<dbReference type="PANTHER" id="PTHR14418">
    <property type="entry name" value="CONDENSIN COMPLEX SUBUNIT 3-RELATED"/>
    <property type="match status" value="1"/>
</dbReference>
<dbReference type="GO" id="GO:0007076">
    <property type="term" value="P:mitotic chromosome condensation"/>
    <property type="evidence" value="ECO:0007669"/>
    <property type="project" value="InterPro"/>
</dbReference>
<evidence type="ECO:0000256" key="3">
    <source>
        <dbReference type="ARBA" id="ARBA00022454"/>
    </source>
</evidence>
<feature type="compositionally biased region" description="Polar residues" evidence="8">
    <location>
        <begin position="1029"/>
        <end position="1038"/>
    </location>
</feature>
<dbReference type="InterPro" id="IPR016024">
    <property type="entry name" value="ARM-type_fold"/>
</dbReference>
<keyword evidence="4" id="KW-0132">Cell division</keyword>
<keyword evidence="7" id="KW-0131">Cell cycle</keyword>
<accession>A0A914ZYA8</accession>
<keyword evidence="5" id="KW-0498">Mitosis</keyword>
<evidence type="ECO:0000256" key="6">
    <source>
        <dbReference type="ARBA" id="ARBA00023067"/>
    </source>
</evidence>
<proteinExistence type="inferred from homology"/>
<reference evidence="11" key="1">
    <citation type="submission" date="2022-11" db="UniProtKB">
        <authorList>
            <consortium name="WormBaseParasite"/>
        </authorList>
    </citation>
    <scope>IDENTIFICATION</scope>
</reference>
<dbReference type="InterPro" id="IPR011989">
    <property type="entry name" value="ARM-like"/>
</dbReference>
<sequence>AHGCRCFSCFHCFVMDFSGLEGGREQSPTKALLLARNLFRRLYNEVDESVSYFVEKYIDLFNTMSDTDSKDVINESEIRLLYYGSRQYRDEHANRGLSFFAKCAVASFSGDVSMEVFELVRQHVMKSQTAVCEGPRARCCQLIGLILAELEYKENEFEPLDDLSDSDTDRLKSAFIRILISRTHDKSACVRAEVIRALSVLNGVDLDYVSGQFRNAFNLDKWVKKELRDVSREVRMEAVRAVALGSSVCVDDLLDVLSSETAANVRRLIFARITRSIDVTDLSLTQRMRILRIGLNDEDGVARMIVGDRLLPTWAGGDNAPPLALLKHLEFVEGNDICFQAMEAYFSHYRKVCGYVSVEQLVNAIWQKSNEDVEAVNDGGMITAKNCVDMLEGRPLFALARDVFLWRCIVEYCDKNAQSEADRGEARRRLLPEIAPFCRLAYKFLWRWSSPTDTVDGINEEFIFIQLCFIARTYDLTDSFTMDAWKGILEMFVSVRCLPNSARAIELALNDIFSIGYAKENKIEEYVEWCCYRMNSFMTRNLNDTEVQPLALALVSARDANTTQPIRACRATDRIIGDSYEDMEEGYKPERRYMERALLVLCSTLRQPQINSLNTFLRTAFDLIVENFCTSLDNSMWSLVSESIGLAAAKDGTIAKQRICFLRAAIETDGTPVPVLISSLVAIANCCISHGHTQTANIYFVDMEGDEVSKSEKLLSVFERFFFTDDDALCMASLESACRILYYCGGCFPSVLSGCLLRCFSCKCPPRTYSFLRFFLRLYPSTSGVNQAKLMASTKRALDMILSANDNSPYIEVDALEMVSYAVNATKTCMLSANAAPLPYFLLPTHFYMIYFLIDWITRHPEDSLTAAVVDALLLSAPEELEIDKAALAALAKLTDEAIATLLLYECDVLVPKVRRFWMRLIHLEGRHNCSAASAHSKGSVTRHSRSMDTAIAVKRDEASSTTQLSLNTDNEHMISAAANAQAEEGGSVQLQLNKVDLQPQWLNERKSSNTEEVTVSTGTSCLRRDSSPRSAINSLESRTSVKRRVSITSCGQHAKKFAR</sequence>
<evidence type="ECO:0000256" key="1">
    <source>
        <dbReference type="ARBA" id="ARBA00004286"/>
    </source>
</evidence>
<keyword evidence="6" id="KW-0226">DNA condensation</keyword>
<dbReference type="SUPFAM" id="SSF48371">
    <property type="entry name" value="ARM repeat"/>
    <property type="match status" value="1"/>
</dbReference>
<dbReference type="GO" id="GO:0000796">
    <property type="term" value="C:condensin complex"/>
    <property type="evidence" value="ECO:0007669"/>
    <property type="project" value="InterPro"/>
</dbReference>
<dbReference type="Gene3D" id="1.25.10.10">
    <property type="entry name" value="Leucine-rich Repeat Variant"/>
    <property type="match status" value="1"/>
</dbReference>
<evidence type="ECO:0000259" key="9">
    <source>
        <dbReference type="Pfam" id="PF12719"/>
    </source>
</evidence>
<dbReference type="Pfam" id="PF12719">
    <property type="entry name" value="Cnd3"/>
    <property type="match status" value="1"/>
</dbReference>
<dbReference type="GO" id="GO:0051301">
    <property type="term" value="P:cell division"/>
    <property type="evidence" value="ECO:0007669"/>
    <property type="project" value="UniProtKB-KW"/>
</dbReference>